<keyword evidence="1" id="KW-0472">Membrane</keyword>
<evidence type="ECO:0000256" key="1">
    <source>
        <dbReference type="SAM" id="Phobius"/>
    </source>
</evidence>
<organism evidence="2 3">
    <name type="scientific">Candidatus Nanosyncoccus alces</name>
    <dbReference type="NCBI Taxonomy" id="2171997"/>
    <lineage>
        <taxon>Bacteria</taxon>
        <taxon>Candidatus Saccharimonadota</taxon>
        <taxon>Candidatus Nanosyncoccalia</taxon>
        <taxon>Candidatus Nanosyncoccales</taxon>
        <taxon>Candidatus Nanosyncoccaceae</taxon>
        <taxon>Candidatus Nanosyncoccus</taxon>
    </lineage>
</organism>
<feature type="transmembrane region" description="Helical" evidence="1">
    <location>
        <begin position="92"/>
        <end position="113"/>
    </location>
</feature>
<name>A0ABY0FME6_9BACT</name>
<evidence type="ECO:0000313" key="3">
    <source>
        <dbReference type="Proteomes" id="UP001191019"/>
    </source>
</evidence>
<feature type="transmembrane region" description="Helical" evidence="1">
    <location>
        <begin position="171"/>
        <end position="188"/>
    </location>
</feature>
<dbReference type="InterPro" id="IPR043130">
    <property type="entry name" value="CDP-OH_PTrfase_TM_dom"/>
</dbReference>
<feature type="transmembrane region" description="Helical" evidence="1">
    <location>
        <begin position="7"/>
        <end position="25"/>
    </location>
</feature>
<keyword evidence="1" id="KW-1133">Transmembrane helix</keyword>
<dbReference type="InterPro" id="IPR000462">
    <property type="entry name" value="CDP-OH_P_trans"/>
</dbReference>
<sequence length="215" mass="24591">MRYLADILTLSRFILAIVLFFWAILGGSTEGAFIIFFAAVLTDTFDGTCARKWPFPKGKEPKYRKYAALYDMVSDVLLAASQVLFLTLHVNAIFGISVIIFYVVICSIIELIVYGKFFGHPDNCTPNSLTKKNFPLAKKLVLVRRYIYTICIGIINAVVLFATSWPNPVKYILFAAGCSVYIYMWLFLRQRRENISRDAVDIEKELTRKAKKEKK</sequence>
<reference evidence="2 3" key="2">
    <citation type="journal article" date="2020" name="Cell Rep.">
        <title>Acquisition and Adaptation of Ultra-small Parasitic Reduced Genome Bacteria to Mammalian Hosts.</title>
        <authorList>
            <person name="McLean J.S."/>
            <person name="Bor B."/>
            <person name="Kerns K.A."/>
            <person name="Liu Q."/>
            <person name="To T.T."/>
            <person name="Solden L."/>
            <person name="Hendrickson E.L."/>
            <person name="Wrighton K."/>
            <person name="Shi W."/>
            <person name="He X."/>
        </authorList>
    </citation>
    <scope>NUCLEOTIDE SEQUENCE [LARGE SCALE GENOMIC DNA]</scope>
    <source>
        <strain evidence="2 3">TM7_G3_2_Rum_HOT_351B</strain>
    </source>
</reference>
<evidence type="ECO:0000313" key="2">
    <source>
        <dbReference type="EMBL" id="RYC75086.1"/>
    </source>
</evidence>
<dbReference type="Proteomes" id="UP001191019">
    <property type="component" value="Unassembled WGS sequence"/>
</dbReference>
<keyword evidence="1" id="KW-0812">Transmembrane</keyword>
<accession>A0ABY0FME6</accession>
<dbReference type="Pfam" id="PF01066">
    <property type="entry name" value="CDP-OH_P_transf"/>
    <property type="match status" value="1"/>
</dbReference>
<reference evidence="2 3" key="1">
    <citation type="journal article" date="2018" name="bioRxiv">
        <title>Evidence of independent acquisition and adaption of ultra-small bacteria to human hosts across the highly diverse yet reduced genomes of the phylum Saccharibacteria.</title>
        <authorList>
            <person name="McLean J.S."/>
            <person name="Bor B."/>
            <person name="To T.T."/>
            <person name="Liu Q."/>
            <person name="Kearns K.A."/>
            <person name="Solden L.M."/>
            <person name="Wrighton K.C."/>
            <person name="He X."/>
            <person name="Shi W."/>
        </authorList>
    </citation>
    <scope>NUCLEOTIDE SEQUENCE [LARGE SCALE GENOMIC DNA]</scope>
    <source>
        <strain evidence="2 3">TM7_G3_2_Rum_HOT_351B</strain>
    </source>
</reference>
<proteinExistence type="predicted"/>
<comment type="caution">
    <text evidence="2">The sequence shown here is derived from an EMBL/GenBank/DDBJ whole genome shotgun (WGS) entry which is preliminary data.</text>
</comment>
<protein>
    <recommendedName>
        <fullName evidence="4">CDP-alcohol phosphatidyltransferase</fullName>
    </recommendedName>
</protein>
<keyword evidence="3" id="KW-1185">Reference proteome</keyword>
<dbReference type="EMBL" id="PRLM01000001">
    <property type="protein sequence ID" value="RYC75086.1"/>
    <property type="molecule type" value="Genomic_DNA"/>
</dbReference>
<gene>
    <name evidence="2" type="ORF">G3RUM_00017</name>
</gene>
<feature type="transmembrane region" description="Helical" evidence="1">
    <location>
        <begin position="146"/>
        <end position="165"/>
    </location>
</feature>
<dbReference type="Gene3D" id="1.20.120.1760">
    <property type="match status" value="1"/>
</dbReference>
<dbReference type="RefSeq" id="WP_129734196.1">
    <property type="nucleotide sequence ID" value="NZ_PRLM01000001.1"/>
</dbReference>
<evidence type="ECO:0008006" key="4">
    <source>
        <dbReference type="Google" id="ProtNLM"/>
    </source>
</evidence>